<dbReference type="PRINTS" id="PR01549">
    <property type="entry name" value="AUTOINDCRSYN"/>
</dbReference>
<evidence type="ECO:0000256" key="2">
    <source>
        <dbReference type="ARBA" id="ARBA00022679"/>
    </source>
</evidence>
<keyword evidence="1 5" id="KW-0673">Quorum sensing</keyword>
<evidence type="ECO:0000313" key="8">
    <source>
        <dbReference type="Proteomes" id="UP001055125"/>
    </source>
</evidence>
<reference evidence="7" key="2">
    <citation type="submission" date="2021-08" db="EMBL/GenBank/DDBJ databases">
        <authorList>
            <person name="Tani A."/>
            <person name="Ola A."/>
            <person name="Ogura Y."/>
            <person name="Katsura K."/>
            <person name="Hayashi T."/>
        </authorList>
    </citation>
    <scope>NUCLEOTIDE SEQUENCE</scope>
    <source>
        <strain evidence="7">DSM 19015</strain>
    </source>
</reference>
<keyword evidence="8" id="KW-1185">Reference proteome</keyword>
<dbReference type="EC" id="2.3.1.184" evidence="6"/>
<dbReference type="RefSeq" id="WP_238246833.1">
    <property type="nucleotide sequence ID" value="NZ_BPQP01000109.1"/>
</dbReference>
<reference evidence="7" key="1">
    <citation type="journal article" date="2021" name="Front. Microbiol.">
        <title>Comprehensive Comparative Genomics and Phenotyping of Methylobacterium Species.</title>
        <authorList>
            <person name="Alessa O."/>
            <person name="Ogura Y."/>
            <person name="Fujitani Y."/>
            <person name="Takami H."/>
            <person name="Hayashi T."/>
            <person name="Sahin N."/>
            <person name="Tani A."/>
        </authorList>
    </citation>
    <scope>NUCLEOTIDE SEQUENCE</scope>
    <source>
        <strain evidence="7">DSM 19015</strain>
    </source>
</reference>
<dbReference type="InterPro" id="IPR001690">
    <property type="entry name" value="Autoind_synthase"/>
</dbReference>
<dbReference type="SUPFAM" id="SSF55729">
    <property type="entry name" value="Acyl-CoA N-acyltransferases (Nat)"/>
    <property type="match status" value="1"/>
</dbReference>
<dbReference type="EMBL" id="BPQP01000109">
    <property type="protein sequence ID" value="GJD97790.1"/>
    <property type="molecule type" value="Genomic_DNA"/>
</dbReference>
<keyword evidence="4 5" id="KW-0071">Autoinducer synthesis</keyword>
<dbReference type="Gene3D" id="3.40.630.30">
    <property type="match status" value="1"/>
</dbReference>
<keyword evidence="3 6" id="KW-0949">S-adenosyl-L-methionine</keyword>
<comment type="catalytic activity">
    <reaction evidence="6">
        <text>a fatty acyl-[ACP] + S-adenosyl-L-methionine = an N-acyl-L-homoserine lactone + S-methyl-5'-thioadenosine + holo-[ACP] + H(+)</text>
        <dbReference type="Rhea" id="RHEA:10096"/>
        <dbReference type="Rhea" id="RHEA-COMP:9685"/>
        <dbReference type="Rhea" id="RHEA-COMP:14125"/>
        <dbReference type="ChEBI" id="CHEBI:15378"/>
        <dbReference type="ChEBI" id="CHEBI:17509"/>
        <dbReference type="ChEBI" id="CHEBI:55474"/>
        <dbReference type="ChEBI" id="CHEBI:59789"/>
        <dbReference type="ChEBI" id="CHEBI:64479"/>
        <dbReference type="ChEBI" id="CHEBI:138651"/>
        <dbReference type="EC" id="2.3.1.184"/>
    </reaction>
</comment>
<proteinExistence type="inferred from homology"/>
<name>A0ABQ4S3T5_9HYPH</name>
<comment type="similarity">
    <text evidence="5 6">Belongs to the autoinducer synthase family.</text>
</comment>
<protein>
    <recommendedName>
        <fullName evidence="6">Acyl-homoserine-lactone synthase</fullName>
        <ecNumber evidence="6">2.3.1.184</ecNumber>
    </recommendedName>
    <alternativeName>
        <fullName evidence="6">Autoinducer synthesis protein</fullName>
    </alternativeName>
</protein>
<comment type="caution">
    <text evidence="7">The sequence shown here is derived from an EMBL/GenBank/DDBJ whole genome shotgun (WGS) entry which is preliminary data.</text>
</comment>
<evidence type="ECO:0000256" key="4">
    <source>
        <dbReference type="ARBA" id="ARBA00022929"/>
    </source>
</evidence>
<accession>A0ABQ4S3T5</accession>
<dbReference type="InterPro" id="IPR016181">
    <property type="entry name" value="Acyl_CoA_acyltransferase"/>
</dbReference>
<evidence type="ECO:0000256" key="6">
    <source>
        <dbReference type="RuleBase" id="RU361135"/>
    </source>
</evidence>
<sequence length="212" mass="24528">MTDIHVITRENRAYYSDLIEQHHRARHDIFVGERGWNDLRRDDCRDVDDYDDEHAIYLLAVDGSKLVGGQRLYPTLRPHMLSEVFPHLVHRALPTGPQIYEWTRYFVVKERRYGRTDCRLLAAVQQFCLNEDIVQLTAVVEMWWLPRWQQAGFKSRPLGLPQVIEGQPTLAVSIDISDASLAAVRRQGGLRRDDLVTHHLSQPTTGVRSYAA</sequence>
<dbReference type="PANTHER" id="PTHR39322:SF1">
    <property type="entry name" value="ISOVALERYL-HOMOSERINE LACTONE SYNTHASE"/>
    <property type="match status" value="1"/>
</dbReference>
<dbReference type="PROSITE" id="PS51187">
    <property type="entry name" value="AUTOINDUCER_SYNTH_2"/>
    <property type="match status" value="1"/>
</dbReference>
<evidence type="ECO:0000256" key="3">
    <source>
        <dbReference type="ARBA" id="ARBA00022691"/>
    </source>
</evidence>
<dbReference type="Proteomes" id="UP001055125">
    <property type="component" value="Unassembled WGS sequence"/>
</dbReference>
<evidence type="ECO:0000313" key="7">
    <source>
        <dbReference type="EMBL" id="GJD97790.1"/>
    </source>
</evidence>
<evidence type="ECO:0000256" key="5">
    <source>
        <dbReference type="PROSITE-ProRule" id="PRU00533"/>
    </source>
</evidence>
<evidence type="ECO:0000256" key="1">
    <source>
        <dbReference type="ARBA" id="ARBA00022654"/>
    </source>
</evidence>
<gene>
    <name evidence="7" type="primary">bjaI</name>
    <name evidence="7" type="ORF">OCOJLMKI_5023</name>
</gene>
<organism evidence="7 8">
    <name type="scientific">Methylobacterium iners</name>
    <dbReference type="NCBI Taxonomy" id="418707"/>
    <lineage>
        <taxon>Bacteria</taxon>
        <taxon>Pseudomonadati</taxon>
        <taxon>Pseudomonadota</taxon>
        <taxon>Alphaproteobacteria</taxon>
        <taxon>Hyphomicrobiales</taxon>
        <taxon>Methylobacteriaceae</taxon>
        <taxon>Methylobacterium</taxon>
    </lineage>
</organism>
<keyword evidence="2 6" id="KW-0808">Transferase</keyword>
<dbReference type="PANTHER" id="PTHR39322">
    <property type="entry name" value="ACYL-HOMOSERINE-LACTONE SYNTHASE"/>
    <property type="match status" value="1"/>
</dbReference>
<dbReference type="Pfam" id="PF00765">
    <property type="entry name" value="Autoind_synth"/>
    <property type="match status" value="1"/>
</dbReference>